<protein>
    <submittedName>
        <fullName evidence="4">DUF4105 domain-containing protein</fullName>
    </submittedName>
</protein>
<gene>
    <name evidence="4" type="ORF">FBQ74_16525</name>
</gene>
<evidence type="ECO:0000259" key="3">
    <source>
        <dbReference type="Pfam" id="PF25222"/>
    </source>
</evidence>
<dbReference type="InterPro" id="IPR057162">
    <property type="entry name" value="DUF7840"/>
</dbReference>
<feature type="signal peptide" evidence="1">
    <location>
        <begin position="1"/>
        <end position="30"/>
    </location>
</feature>
<reference evidence="4 5" key="1">
    <citation type="submission" date="2019-04" db="EMBL/GenBank/DDBJ databases">
        <title>Salinimonas iocasae sp. nov., a halophilic bacterium isolated from the outer tube casing of tubeworms in Okinawa Trough.</title>
        <authorList>
            <person name="Zhang H."/>
            <person name="Wang H."/>
            <person name="Li C."/>
        </authorList>
    </citation>
    <scope>NUCLEOTIDE SEQUENCE [LARGE SCALE GENOMIC DNA]</scope>
    <source>
        <strain evidence="4 5">KX18D6</strain>
    </source>
</reference>
<feature type="domain" description="Lnb N-terminal periplasmic" evidence="2">
    <location>
        <begin position="124"/>
        <end position="286"/>
    </location>
</feature>
<dbReference type="InterPro" id="IPR025178">
    <property type="entry name" value="Lnb_N"/>
</dbReference>
<name>A0A5B7YI18_9ALTE</name>
<dbReference type="Proteomes" id="UP000304912">
    <property type="component" value="Chromosome"/>
</dbReference>
<feature type="chain" id="PRO_5023137614" evidence="1">
    <location>
        <begin position="31"/>
        <end position="611"/>
    </location>
</feature>
<dbReference type="AlphaFoldDB" id="A0A5B7YI18"/>
<dbReference type="EMBL" id="CP039852">
    <property type="protein sequence ID" value="QCZ94980.1"/>
    <property type="molecule type" value="Genomic_DNA"/>
</dbReference>
<evidence type="ECO:0000313" key="4">
    <source>
        <dbReference type="EMBL" id="QCZ94980.1"/>
    </source>
</evidence>
<evidence type="ECO:0000259" key="2">
    <source>
        <dbReference type="Pfam" id="PF13387"/>
    </source>
</evidence>
<feature type="domain" description="DUF7840" evidence="3">
    <location>
        <begin position="429"/>
        <end position="610"/>
    </location>
</feature>
<keyword evidence="5" id="KW-1185">Reference proteome</keyword>
<dbReference type="Pfam" id="PF25222">
    <property type="entry name" value="DUF7840"/>
    <property type="match status" value="1"/>
</dbReference>
<dbReference type="KEGG" id="salk:FBQ74_16525"/>
<proteinExistence type="predicted"/>
<evidence type="ECO:0000313" key="5">
    <source>
        <dbReference type="Proteomes" id="UP000304912"/>
    </source>
</evidence>
<dbReference type="OrthoDB" id="9759948at2"/>
<accession>A0A5B7YI18</accession>
<organism evidence="4 5">
    <name type="scientific">Salinimonas iocasae</name>
    <dbReference type="NCBI Taxonomy" id="2572577"/>
    <lineage>
        <taxon>Bacteria</taxon>
        <taxon>Pseudomonadati</taxon>
        <taxon>Pseudomonadota</taxon>
        <taxon>Gammaproteobacteria</taxon>
        <taxon>Alteromonadales</taxon>
        <taxon>Alteromonadaceae</taxon>
        <taxon>Alteromonas/Salinimonas group</taxon>
        <taxon>Salinimonas</taxon>
    </lineage>
</organism>
<dbReference type="Pfam" id="PF13387">
    <property type="entry name" value="Lnb_N"/>
    <property type="match status" value="1"/>
</dbReference>
<sequence>MRTARFKGSLLASFLYCFLFFLPAISQASAPDKNHLVHQLDIQKAASSPVWQSLLQLKGNKPLNANYKGYLSNPISARAELTATIDLIYSSPQQACQYPARKQFIETLLQLPSGSLSLQPCTDYEEFRQRVPTDEAFLVFAAENVTSASSMMGHIMLRFDGTNADNINVQHGVTFFTELDTLNIPALLYETLIEGKPGIFQVAPYAPFQQHYRQKEQRNVWEYSLALSPQDKALIAGMIWELGQFSPDYFFHSYNCATVTQLLLTLARPSKLNEMDAVVTPADVVRFAIAQNLVAKTRLLPSHKWKAQALSETVGKNAAEDIRQHLESGESTDLTFARTSDSFMRFEYATSLNRLLRQRNFIDENRYQNNAAYLASRRPQFKHMALDVSEYKNPVNTSKEALIAIGLEDFRSTQSLVFRFFPVASDIDSDNRNYSGETALSLADIKVRYTPQKNTLHLDQLWLYNMTSRVPYHDVTGDISTGLKVGLNRVFDDNLQRNLVAEAEFSAGYTFPVSKIGGVFAESGLGISADTHRIQAYAEPRIGAFAYLRNNTKLRIEAAWGLNKYAGSNVKRFETHLTHYLNNAWSVNARLKRLLAKEDETFTSFNLRYRF</sequence>
<keyword evidence="1" id="KW-0732">Signal</keyword>
<evidence type="ECO:0000256" key="1">
    <source>
        <dbReference type="SAM" id="SignalP"/>
    </source>
</evidence>